<dbReference type="PANTHER" id="PTHR33452">
    <property type="entry name" value="OXIDOREDUCTASE CATD-RELATED"/>
    <property type="match status" value="1"/>
</dbReference>
<feature type="transmembrane region" description="Helical" evidence="6">
    <location>
        <begin position="79"/>
        <end position="106"/>
    </location>
</feature>
<dbReference type="PANTHER" id="PTHR33452:SF19">
    <property type="entry name" value="DOXX FAMILY PROTEIN"/>
    <property type="match status" value="1"/>
</dbReference>
<comment type="subcellular location">
    <subcellularLocation>
        <location evidence="1">Cell membrane</location>
        <topology evidence="1">Multi-pass membrane protein</topology>
    </subcellularLocation>
</comment>
<feature type="transmembrane region" description="Helical" evidence="6">
    <location>
        <begin position="49"/>
        <end position="67"/>
    </location>
</feature>
<keyword evidence="4 6" id="KW-1133">Transmembrane helix</keyword>
<sequence length="151" mass="16662">MKCKMLGICDTISEKLEFTKDIPLLLMRLVLAYGFWGPAMMKWKNMDGVISWFAGMGIPFPTVNAYLSASTEVAGSVLLFFGIATRIISIPLMVVMLVAIFTVHIHNGFEAGSNGFEIPLYYLIMLITLLVYGPGRFSLEGLMRKVTGAKA</sequence>
<evidence type="ECO:0000256" key="1">
    <source>
        <dbReference type="ARBA" id="ARBA00004651"/>
    </source>
</evidence>
<keyword evidence="5 6" id="KW-0472">Membrane</keyword>
<reference evidence="7" key="1">
    <citation type="submission" date="2018-06" db="EMBL/GenBank/DDBJ databases">
        <authorList>
            <person name="Zhirakovskaya E."/>
        </authorList>
    </citation>
    <scope>NUCLEOTIDE SEQUENCE</scope>
</reference>
<evidence type="ECO:0000256" key="5">
    <source>
        <dbReference type="ARBA" id="ARBA00023136"/>
    </source>
</evidence>
<dbReference type="GO" id="GO:0005886">
    <property type="term" value="C:plasma membrane"/>
    <property type="evidence" value="ECO:0007669"/>
    <property type="project" value="UniProtKB-SubCell"/>
</dbReference>
<keyword evidence="3 6" id="KW-0812">Transmembrane</keyword>
<evidence type="ECO:0008006" key="8">
    <source>
        <dbReference type="Google" id="ProtNLM"/>
    </source>
</evidence>
<protein>
    <recommendedName>
        <fullName evidence="8">DoxX family protein</fullName>
    </recommendedName>
</protein>
<dbReference type="EMBL" id="UOET01000497">
    <property type="protein sequence ID" value="VAW30285.1"/>
    <property type="molecule type" value="Genomic_DNA"/>
</dbReference>
<evidence type="ECO:0000256" key="6">
    <source>
        <dbReference type="SAM" id="Phobius"/>
    </source>
</evidence>
<dbReference type="InterPro" id="IPR032808">
    <property type="entry name" value="DoxX"/>
</dbReference>
<dbReference type="Pfam" id="PF07681">
    <property type="entry name" value="DoxX"/>
    <property type="match status" value="1"/>
</dbReference>
<evidence type="ECO:0000256" key="4">
    <source>
        <dbReference type="ARBA" id="ARBA00022989"/>
    </source>
</evidence>
<evidence type="ECO:0000256" key="2">
    <source>
        <dbReference type="ARBA" id="ARBA00022475"/>
    </source>
</evidence>
<gene>
    <name evidence="7" type="ORF">MNBD_BACTEROID07-1580</name>
</gene>
<dbReference type="AlphaFoldDB" id="A0A3B0UGY6"/>
<keyword evidence="2" id="KW-1003">Cell membrane</keyword>
<name>A0A3B0UGY6_9ZZZZ</name>
<evidence type="ECO:0000313" key="7">
    <source>
        <dbReference type="EMBL" id="VAW30285.1"/>
    </source>
</evidence>
<feature type="transmembrane region" description="Helical" evidence="6">
    <location>
        <begin position="118"/>
        <end position="135"/>
    </location>
</feature>
<evidence type="ECO:0000256" key="3">
    <source>
        <dbReference type="ARBA" id="ARBA00022692"/>
    </source>
</evidence>
<dbReference type="InterPro" id="IPR051907">
    <property type="entry name" value="DoxX-like_oxidoreductase"/>
</dbReference>
<proteinExistence type="predicted"/>
<accession>A0A3B0UGY6</accession>
<organism evidence="7">
    <name type="scientific">hydrothermal vent metagenome</name>
    <dbReference type="NCBI Taxonomy" id="652676"/>
    <lineage>
        <taxon>unclassified sequences</taxon>
        <taxon>metagenomes</taxon>
        <taxon>ecological metagenomes</taxon>
    </lineage>
</organism>